<proteinExistence type="predicted"/>
<name>A0A8T0UVC3_PANVG</name>
<dbReference type="EMBL" id="CM029041">
    <property type="protein sequence ID" value="KAG2624703.1"/>
    <property type="molecule type" value="Genomic_DNA"/>
</dbReference>
<evidence type="ECO:0000313" key="1">
    <source>
        <dbReference type="EMBL" id="KAG2624703.1"/>
    </source>
</evidence>
<sequence>MLKKTRAGNYQTCSLRLRYGFNFLLADCAAATTNRRYLFLLNVVRQPFGRAISVPRIAMDERGASSEDMNSRYARSSSCPEEAGEFISYYQSSSFRVARADPANGLPSPDGRFQFEVLDEMTRTTQYRWPSALIHVCLSCIDLGS</sequence>
<keyword evidence="2" id="KW-1185">Reference proteome</keyword>
<reference evidence="1" key="1">
    <citation type="submission" date="2020-05" db="EMBL/GenBank/DDBJ databases">
        <title>WGS assembly of Panicum virgatum.</title>
        <authorList>
            <person name="Lovell J.T."/>
            <person name="Jenkins J."/>
            <person name="Shu S."/>
            <person name="Juenger T.E."/>
            <person name="Schmutz J."/>
        </authorList>
    </citation>
    <scope>NUCLEOTIDE SEQUENCE</scope>
    <source>
        <strain evidence="1">AP13</strain>
    </source>
</reference>
<accession>A0A8T0UVC3</accession>
<organism evidence="1 2">
    <name type="scientific">Panicum virgatum</name>
    <name type="common">Blackwell switchgrass</name>
    <dbReference type="NCBI Taxonomy" id="38727"/>
    <lineage>
        <taxon>Eukaryota</taxon>
        <taxon>Viridiplantae</taxon>
        <taxon>Streptophyta</taxon>
        <taxon>Embryophyta</taxon>
        <taxon>Tracheophyta</taxon>
        <taxon>Spermatophyta</taxon>
        <taxon>Magnoliopsida</taxon>
        <taxon>Liliopsida</taxon>
        <taxon>Poales</taxon>
        <taxon>Poaceae</taxon>
        <taxon>PACMAD clade</taxon>
        <taxon>Panicoideae</taxon>
        <taxon>Panicodae</taxon>
        <taxon>Paniceae</taxon>
        <taxon>Panicinae</taxon>
        <taxon>Panicum</taxon>
        <taxon>Panicum sect. Hiantes</taxon>
    </lineage>
</organism>
<evidence type="ECO:0000313" key="2">
    <source>
        <dbReference type="Proteomes" id="UP000823388"/>
    </source>
</evidence>
<gene>
    <name evidence="1" type="ORF">PVAP13_3KG151800</name>
</gene>
<dbReference type="AlphaFoldDB" id="A0A8T0UVC3"/>
<dbReference type="Proteomes" id="UP000823388">
    <property type="component" value="Chromosome 3K"/>
</dbReference>
<comment type="caution">
    <text evidence="1">The sequence shown here is derived from an EMBL/GenBank/DDBJ whole genome shotgun (WGS) entry which is preliminary data.</text>
</comment>
<protein>
    <submittedName>
        <fullName evidence="1">Uncharacterized protein</fullName>
    </submittedName>
</protein>